<feature type="non-terminal residue" evidence="2">
    <location>
        <position position="1"/>
    </location>
</feature>
<dbReference type="OMA" id="PLHAFPH"/>
<accession>A0A401QL15</accession>
<protein>
    <submittedName>
        <fullName evidence="2">Uncharacterized protein</fullName>
    </submittedName>
</protein>
<gene>
    <name evidence="2" type="ORF">scyTo_0026768</name>
</gene>
<reference evidence="2 3" key="1">
    <citation type="journal article" date="2018" name="Nat. Ecol. Evol.">
        <title>Shark genomes provide insights into elasmobranch evolution and the origin of vertebrates.</title>
        <authorList>
            <person name="Hara Y"/>
            <person name="Yamaguchi K"/>
            <person name="Onimaru K"/>
            <person name="Kadota M"/>
            <person name="Koyanagi M"/>
            <person name="Keeley SD"/>
            <person name="Tatsumi K"/>
            <person name="Tanaka K"/>
            <person name="Motone F"/>
            <person name="Kageyama Y"/>
            <person name="Nozu R"/>
            <person name="Adachi N"/>
            <person name="Nishimura O"/>
            <person name="Nakagawa R"/>
            <person name="Tanegashima C"/>
            <person name="Kiyatake I"/>
            <person name="Matsumoto R"/>
            <person name="Murakumo K"/>
            <person name="Nishida K"/>
            <person name="Terakita A"/>
            <person name="Kuratani S"/>
            <person name="Sato K"/>
            <person name="Hyodo S Kuraku.S."/>
        </authorList>
    </citation>
    <scope>NUCLEOTIDE SEQUENCE [LARGE SCALE GENOMIC DNA]</scope>
</reference>
<feature type="compositionally biased region" description="Polar residues" evidence="1">
    <location>
        <begin position="69"/>
        <end position="93"/>
    </location>
</feature>
<organism evidence="2 3">
    <name type="scientific">Scyliorhinus torazame</name>
    <name type="common">Cloudy catshark</name>
    <name type="synonym">Catulus torazame</name>
    <dbReference type="NCBI Taxonomy" id="75743"/>
    <lineage>
        <taxon>Eukaryota</taxon>
        <taxon>Metazoa</taxon>
        <taxon>Chordata</taxon>
        <taxon>Craniata</taxon>
        <taxon>Vertebrata</taxon>
        <taxon>Chondrichthyes</taxon>
        <taxon>Elasmobranchii</taxon>
        <taxon>Galeomorphii</taxon>
        <taxon>Galeoidea</taxon>
        <taxon>Carcharhiniformes</taxon>
        <taxon>Scyliorhinidae</taxon>
        <taxon>Scyliorhinus</taxon>
    </lineage>
</organism>
<dbReference type="EMBL" id="BFAA01238403">
    <property type="protein sequence ID" value="GCB86066.1"/>
    <property type="molecule type" value="Genomic_DNA"/>
</dbReference>
<keyword evidence="3" id="KW-1185">Reference proteome</keyword>
<feature type="region of interest" description="Disordered" evidence="1">
    <location>
        <begin position="62"/>
        <end position="116"/>
    </location>
</feature>
<proteinExistence type="predicted"/>
<dbReference type="Proteomes" id="UP000288216">
    <property type="component" value="Unassembled WGS sequence"/>
</dbReference>
<feature type="non-terminal residue" evidence="2">
    <location>
        <position position="136"/>
    </location>
</feature>
<dbReference type="STRING" id="75743.A0A401QL15"/>
<comment type="caution">
    <text evidence="2">The sequence shown here is derived from an EMBL/GenBank/DDBJ whole genome shotgun (WGS) entry which is preliminary data.</text>
</comment>
<dbReference type="AlphaFoldDB" id="A0A401QL15"/>
<evidence type="ECO:0000313" key="3">
    <source>
        <dbReference type="Proteomes" id="UP000288216"/>
    </source>
</evidence>
<dbReference type="OrthoDB" id="7759664at2759"/>
<sequence>GMPPMPLPPSGFAGLTDEELRAMEGQERQNLEARLQCLQNIHTLLDAAMVQIHQYLSVIATLSPPRPTGTASSAPSTESTDPASGSQLDSTGDSPPPAVVSASTQPPLQPEDIGTQFPRSCLMVLKEVPKSRRAVR</sequence>
<evidence type="ECO:0000313" key="2">
    <source>
        <dbReference type="EMBL" id="GCB86066.1"/>
    </source>
</evidence>
<name>A0A401QL15_SCYTO</name>
<evidence type="ECO:0000256" key="1">
    <source>
        <dbReference type="SAM" id="MobiDB-lite"/>
    </source>
</evidence>